<dbReference type="RefSeq" id="XP_032098542.1">
    <property type="nucleotide sequence ID" value="XM_032242651.1"/>
</dbReference>
<dbReference type="Proteomes" id="UP000504640">
    <property type="component" value="Unplaced"/>
</dbReference>
<evidence type="ECO:0000313" key="2">
    <source>
        <dbReference type="RefSeq" id="XP_032098542.1"/>
    </source>
</evidence>
<keyword evidence="1" id="KW-1185">Reference proteome</keyword>
<dbReference type="AlphaFoldDB" id="A0A6J3EYY8"/>
<proteinExistence type="predicted"/>
<evidence type="ECO:0000313" key="1">
    <source>
        <dbReference type="Proteomes" id="UP000504640"/>
    </source>
</evidence>
<dbReference type="GeneID" id="116526326"/>
<reference evidence="2" key="1">
    <citation type="submission" date="2025-08" db="UniProtKB">
        <authorList>
            <consortium name="RefSeq"/>
        </authorList>
    </citation>
    <scope>IDENTIFICATION</scope>
    <source>
        <tissue evidence="2">Blood</tissue>
    </source>
</reference>
<gene>
    <name evidence="2" type="primary">LOC116526326</name>
</gene>
<protein>
    <submittedName>
        <fullName evidence="2">Uncharacterized protein LOC116526326</fullName>
    </submittedName>
</protein>
<accession>A0A6J3EYY8</accession>
<name>A0A6J3EYY8_SAPAP</name>
<organism evidence="1 2">
    <name type="scientific">Sapajus apella</name>
    <name type="common">Brown-capped capuchin</name>
    <name type="synonym">Cebus apella</name>
    <dbReference type="NCBI Taxonomy" id="9515"/>
    <lineage>
        <taxon>Eukaryota</taxon>
        <taxon>Metazoa</taxon>
        <taxon>Chordata</taxon>
        <taxon>Craniata</taxon>
        <taxon>Vertebrata</taxon>
        <taxon>Euteleostomi</taxon>
        <taxon>Mammalia</taxon>
        <taxon>Eutheria</taxon>
        <taxon>Euarchontoglires</taxon>
        <taxon>Primates</taxon>
        <taxon>Haplorrhini</taxon>
        <taxon>Platyrrhini</taxon>
        <taxon>Cebidae</taxon>
        <taxon>Cebinae</taxon>
        <taxon>Sapajus</taxon>
    </lineage>
</organism>
<sequence>MELSSMKICAAIPTSRALPEVVRRMPRKRISGLEALLPQDQIIQTPPHTVLEFLRLCFPEFGRVHLGSLADGCLDSTGKRSSAEKYKREEHIKFFLFKKTNPIV</sequence>